<dbReference type="SUPFAM" id="SSF56349">
    <property type="entry name" value="DNA breaking-rejoining enzymes"/>
    <property type="match status" value="1"/>
</dbReference>
<dbReference type="EMBL" id="CP070499">
    <property type="protein sequence ID" value="QSB14137.1"/>
    <property type="molecule type" value="Genomic_DNA"/>
</dbReference>
<accession>A0A895Y8T6</accession>
<reference evidence="4" key="1">
    <citation type="submission" date="2021-02" db="EMBL/GenBank/DDBJ databases">
        <title>Natrosporangium hydrolyticum gen. nov., sp. nov, a haloalkaliphilic actinobacterium from a soda solonchak soil.</title>
        <authorList>
            <person name="Sorokin D.Y."/>
            <person name="Khijniak T.V."/>
            <person name="Zakharycheva A.P."/>
            <person name="Boueva O.V."/>
            <person name="Ariskina E.V."/>
            <person name="Hahnke R.L."/>
            <person name="Bunk B."/>
            <person name="Sproer C."/>
            <person name="Schumann P."/>
            <person name="Evtushenko L.I."/>
            <person name="Kublanov I.V."/>
        </authorList>
    </citation>
    <scope>NUCLEOTIDE SEQUENCE</scope>
    <source>
        <strain evidence="4">DSM 106523</strain>
    </source>
</reference>
<keyword evidence="5" id="KW-1185">Reference proteome</keyword>
<dbReference type="GO" id="GO:0015074">
    <property type="term" value="P:DNA integration"/>
    <property type="evidence" value="ECO:0007669"/>
    <property type="project" value="InterPro"/>
</dbReference>
<dbReference type="InterPro" id="IPR011010">
    <property type="entry name" value="DNA_brk_join_enz"/>
</dbReference>
<dbReference type="KEGG" id="nhy:JQS43_21830"/>
<organism evidence="4 5">
    <name type="scientific">Natronosporangium hydrolyticum</name>
    <dbReference type="NCBI Taxonomy" id="2811111"/>
    <lineage>
        <taxon>Bacteria</taxon>
        <taxon>Bacillati</taxon>
        <taxon>Actinomycetota</taxon>
        <taxon>Actinomycetes</taxon>
        <taxon>Micromonosporales</taxon>
        <taxon>Micromonosporaceae</taxon>
        <taxon>Natronosporangium</taxon>
    </lineage>
</organism>
<keyword evidence="2" id="KW-0812">Transmembrane</keyword>
<keyword evidence="2" id="KW-1133">Transmembrane helix</keyword>
<name>A0A895Y8T6_9ACTN</name>
<dbReference type="PROSITE" id="PS51898">
    <property type="entry name" value="TYR_RECOMBINASE"/>
    <property type="match status" value="1"/>
</dbReference>
<dbReference type="GO" id="GO:0006310">
    <property type="term" value="P:DNA recombination"/>
    <property type="evidence" value="ECO:0007669"/>
    <property type="project" value="UniProtKB-KW"/>
</dbReference>
<keyword evidence="2" id="KW-0472">Membrane</keyword>
<dbReference type="InterPro" id="IPR013762">
    <property type="entry name" value="Integrase-like_cat_sf"/>
</dbReference>
<dbReference type="PANTHER" id="PTHR30349:SF64">
    <property type="entry name" value="PROPHAGE INTEGRASE INTD-RELATED"/>
    <property type="match status" value="1"/>
</dbReference>
<evidence type="ECO:0000313" key="4">
    <source>
        <dbReference type="EMBL" id="QSB14137.1"/>
    </source>
</evidence>
<evidence type="ECO:0000256" key="1">
    <source>
        <dbReference type="ARBA" id="ARBA00023172"/>
    </source>
</evidence>
<dbReference type="Gene3D" id="1.10.443.10">
    <property type="entry name" value="Intergrase catalytic core"/>
    <property type="match status" value="1"/>
</dbReference>
<proteinExistence type="predicted"/>
<dbReference type="GO" id="GO:0003677">
    <property type="term" value="F:DNA binding"/>
    <property type="evidence" value="ECO:0007669"/>
    <property type="project" value="InterPro"/>
</dbReference>
<evidence type="ECO:0000256" key="2">
    <source>
        <dbReference type="SAM" id="Phobius"/>
    </source>
</evidence>
<feature type="domain" description="Tyr recombinase" evidence="3">
    <location>
        <begin position="240"/>
        <end position="455"/>
    </location>
</feature>
<protein>
    <submittedName>
        <fullName evidence="4">Tyrosine-type recombinase/integrase</fullName>
    </submittedName>
</protein>
<dbReference type="PANTHER" id="PTHR30349">
    <property type="entry name" value="PHAGE INTEGRASE-RELATED"/>
    <property type="match status" value="1"/>
</dbReference>
<dbReference type="InterPro" id="IPR050090">
    <property type="entry name" value="Tyrosine_recombinase_XerCD"/>
</dbReference>
<evidence type="ECO:0000259" key="3">
    <source>
        <dbReference type="PROSITE" id="PS51898"/>
    </source>
</evidence>
<dbReference type="InterPro" id="IPR002104">
    <property type="entry name" value="Integrase_catalytic"/>
</dbReference>
<sequence>MTEEKRSTSYDVRIWAVRPYDRKRGRTYGVRWGVAGERQHRTFTTRALAESFRAELMTASRQGQPFDVDTGLPASMLPTSPTPTCLAHARAFVDMKWPRLAPKSRESVADGLAAVMLAVLPRRADSPSPKALRQALRGWVFNVRRRGEAETPPADWTRELAWLERHAPGVDVFDDTGAARRILDSLTVKLDGGAAGATTVARRRAVFFGYLQYGVELGYFTSNPLQRFTWQPPAKDEAVDRRVVVNHDQARALLTAVALTYPPLVAFFGCMYYAAMRPAEVIALRETDLVPPREGELAELVLNGSNPAVAAGWTDSGRRGKRQLKHRSVKTTRVVPCVPELWELLRAHLETFGVAPDGRLFRGTRGGPVPDSVYSRVWEQARGLALSPAEVASPLAGRPYDLRHAAVSSWLNAGVDPTQVAEWAGNSVNVLLRVYARCVVGRDRVARRRIAEALRPDVES</sequence>
<evidence type="ECO:0000313" key="5">
    <source>
        <dbReference type="Proteomes" id="UP000662857"/>
    </source>
</evidence>
<gene>
    <name evidence="4" type="ORF">JQS43_21830</name>
</gene>
<feature type="transmembrane region" description="Helical" evidence="2">
    <location>
        <begin position="252"/>
        <end position="275"/>
    </location>
</feature>
<keyword evidence="1" id="KW-0233">DNA recombination</keyword>
<dbReference type="AlphaFoldDB" id="A0A895Y8T6"/>
<dbReference type="Proteomes" id="UP000662857">
    <property type="component" value="Chromosome"/>
</dbReference>